<dbReference type="RefSeq" id="WP_085586257.1">
    <property type="nucleotide sequence ID" value="NZ_JFKA01000018.1"/>
</dbReference>
<name>A0A1Y2KXI4_9PROT</name>
<dbReference type="Gene3D" id="1.10.3210.10">
    <property type="entry name" value="Hypothetical protein af1432"/>
    <property type="match status" value="1"/>
</dbReference>
<evidence type="ECO:0000313" key="2">
    <source>
        <dbReference type="Proteomes" id="UP000193391"/>
    </source>
</evidence>
<dbReference type="STRING" id="1293891.TMES_20885"/>
<proteinExistence type="predicted"/>
<protein>
    <submittedName>
        <fullName evidence="1">Uncharacterized protein</fullName>
    </submittedName>
</protein>
<keyword evidence="2" id="KW-1185">Reference proteome</keyword>
<dbReference type="OrthoDB" id="1099791at2"/>
<evidence type="ECO:0000313" key="1">
    <source>
        <dbReference type="EMBL" id="OSQ35485.1"/>
    </source>
</evidence>
<comment type="caution">
    <text evidence="1">The sequence shown here is derived from an EMBL/GenBank/DDBJ whole genome shotgun (WGS) entry which is preliminary data.</text>
</comment>
<reference evidence="1 2" key="1">
    <citation type="submission" date="2014-03" db="EMBL/GenBank/DDBJ databases">
        <title>The draft genome sequence of Thalassospira mesophila JCM 18969.</title>
        <authorList>
            <person name="Lai Q."/>
            <person name="Shao Z."/>
        </authorList>
    </citation>
    <scope>NUCLEOTIDE SEQUENCE [LARGE SCALE GENOMIC DNA]</scope>
    <source>
        <strain evidence="1 2">JCM 18969</strain>
    </source>
</reference>
<dbReference type="AlphaFoldDB" id="A0A1Y2KXI4"/>
<gene>
    <name evidence="1" type="ORF">TMES_20885</name>
</gene>
<dbReference type="SUPFAM" id="SSF109604">
    <property type="entry name" value="HD-domain/PDEase-like"/>
    <property type="match status" value="1"/>
</dbReference>
<dbReference type="EMBL" id="JFKA01000018">
    <property type="protein sequence ID" value="OSQ35485.1"/>
    <property type="molecule type" value="Genomic_DNA"/>
</dbReference>
<organism evidence="1 2">
    <name type="scientific">Thalassospira mesophila</name>
    <dbReference type="NCBI Taxonomy" id="1293891"/>
    <lineage>
        <taxon>Bacteria</taxon>
        <taxon>Pseudomonadati</taxon>
        <taxon>Pseudomonadota</taxon>
        <taxon>Alphaproteobacteria</taxon>
        <taxon>Rhodospirillales</taxon>
        <taxon>Thalassospiraceae</taxon>
        <taxon>Thalassospira</taxon>
    </lineage>
</organism>
<sequence length="187" mass="21121">MLELITPTQNILPSFAERLEIFRHQAAGLACIRRWNGACEVTVAQHCVQACDLASSQAAGYALIHDIEEFDTGDIITPVKNTLRRLGVWQRFETEIVLPIRRHFTLLAGLDWPWPQAVLHEVHEIDQRLKATEYRDCVDPSLVRLSAGDLAKPFDEYMLPWSATKAERVFMDRARRVLPALGGCDAG</sequence>
<accession>A0A1Y2KXI4</accession>
<dbReference type="Proteomes" id="UP000193391">
    <property type="component" value="Unassembled WGS sequence"/>
</dbReference>